<dbReference type="AlphaFoldDB" id="W6YVV4"/>
<keyword evidence="2" id="KW-0479">Metal-binding</keyword>
<dbReference type="STRING" id="930090.W6YVV4"/>
<evidence type="ECO:0000313" key="5">
    <source>
        <dbReference type="EMBL" id="EUC39654.1"/>
    </source>
</evidence>
<dbReference type="eggNOG" id="ENOG502SY81">
    <property type="taxonomic scope" value="Eukaryota"/>
</dbReference>
<dbReference type="GO" id="GO:0046872">
    <property type="term" value="F:metal ion binding"/>
    <property type="evidence" value="ECO:0007669"/>
    <property type="project" value="UniProtKB-KW"/>
</dbReference>
<dbReference type="Proteomes" id="UP000054032">
    <property type="component" value="Unassembled WGS sequence"/>
</dbReference>
<comment type="subcellular location">
    <subcellularLocation>
        <location evidence="1">Nucleus</location>
    </subcellularLocation>
</comment>
<dbReference type="KEGG" id="bor:COCMIDRAFT_110948"/>
<keyword evidence="4" id="KW-0539">Nucleus</keyword>
<evidence type="ECO:0008006" key="7">
    <source>
        <dbReference type="Google" id="ProtNLM"/>
    </source>
</evidence>
<dbReference type="RefSeq" id="XP_007693827.1">
    <property type="nucleotide sequence ID" value="XM_007695637.1"/>
</dbReference>
<dbReference type="CDD" id="cd12148">
    <property type="entry name" value="fungal_TF_MHR"/>
    <property type="match status" value="1"/>
</dbReference>
<organism evidence="5 6">
    <name type="scientific">Bipolaris oryzae ATCC 44560</name>
    <dbReference type="NCBI Taxonomy" id="930090"/>
    <lineage>
        <taxon>Eukaryota</taxon>
        <taxon>Fungi</taxon>
        <taxon>Dikarya</taxon>
        <taxon>Ascomycota</taxon>
        <taxon>Pezizomycotina</taxon>
        <taxon>Dothideomycetes</taxon>
        <taxon>Pleosporomycetidae</taxon>
        <taxon>Pleosporales</taxon>
        <taxon>Pleosporineae</taxon>
        <taxon>Pleosporaceae</taxon>
        <taxon>Bipolaris</taxon>
    </lineage>
</organism>
<gene>
    <name evidence="5" type="ORF">COCMIDRAFT_110948</name>
</gene>
<keyword evidence="6" id="KW-1185">Reference proteome</keyword>
<dbReference type="PANTHER" id="PTHR46910">
    <property type="entry name" value="TRANSCRIPTION FACTOR PDR1"/>
    <property type="match status" value="1"/>
</dbReference>
<evidence type="ECO:0000313" key="6">
    <source>
        <dbReference type="Proteomes" id="UP000054032"/>
    </source>
</evidence>
<evidence type="ECO:0000256" key="4">
    <source>
        <dbReference type="ARBA" id="ARBA00023242"/>
    </source>
</evidence>
<evidence type="ECO:0000256" key="3">
    <source>
        <dbReference type="ARBA" id="ARBA00023125"/>
    </source>
</evidence>
<name>W6YVV4_COCMI</name>
<dbReference type="GO" id="GO:0005634">
    <property type="term" value="C:nucleus"/>
    <property type="evidence" value="ECO:0007669"/>
    <property type="project" value="UniProtKB-SubCell"/>
</dbReference>
<accession>W6YVV4</accession>
<protein>
    <recommendedName>
        <fullName evidence="7">Transcription factor domain-containing protein</fullName>
    </recommendedName>
</protein>
<dbReference type="HOGENOM" id="CLU_425112_0_0_1"/>
<reference evidence="5 6" key="1">
    <citation type="journal article" date="2013" name="PLoS Genet.">
        <title>Comparative genome structure, secondary metabolite, and effector coding capacity across Cochliobolus pathogens.</title>
        <authorList>
            <person name="Condon B.J."/>
            <person name="Leng Y."/>
            <person name="Wu D."/>
            <person name="Bushley K.E."/>
            <person name="Ohm R.A."/>
            <person name="Otillar R."/>
            <person name="Martin J."/>
            <person name="Schackwitz W."/>
            <person name="Grimwood J."/>
            <person name="MohdZainudin N."/>
            <person name="Xue C."/>
            <person name="Wang R."/>
            <person name="Manning V.A."/>
            <person name="Dhillon B."/>
            <person name="Tu Z.J."/>
            <person name="Steffenson B.J."/>
            <person name="Salamov A."/>
            <person name="Sun H."/>
            <person name="Lowry S."/>
            <person name="LaButti K."/>
            <person name="Han J."/>
            <person name="Copeland A."/>
            <person name="Lindquist E."/>
            <person name="Barry K."/>
            <person name="Schmutz J."/>
            <person name="Baker S.E."/>
            <person name="Ciuffetti L.M."/>
            <person name="Grigoriev I.V."/>
            <person name="Zhong S."/>
            <person name="Turgeon B.G."/>
        </authorList>
    </citation>
    <scope>NUCLEOTIDE SEQUENCE [LARGE SCALE GENOMIC DNA]</scope>
    <source>
        <strain evidence="5 6">ATCC 44560</strain>
    </source>
</reference>
<evidence type="ECO:0000256" key="1">
    <source>
        <dbReference type="ARBA" id="ARBA00004123"/>
    </source>
</evidence>
<evidence type="ECO:0000256" key="2">
    <source>
        <dbReference type="ARBA" id="ARBA00022723"/>
    </source>
</evidence>
<dbReference type="PANTHER" id="PTHR46910:SF3">
    <property type="entry name" value="HALOTOLERANCE PROTEIN 9-RELATED"/>
    <property type="match status" value="1"/>
</dbReference>
<keyword evidence="3" id="KW-0238">DNA-binding</keyword>
<dbReference type="GO" id="GO:0003677">
    <property type="term" value="F:DNA binding"/>
    <property type="evidence" value="ECO:0007669"/>
    <property type="project" value="UniProtKB-KW"/>
</dbReference>
<dbReference type="InterPro" id="IPR050987">
    <property type="entry name" value="AtrR-like"/>
</dbReference>
<dbReference type="GO" id="GO:0003700">
    <property type="term" value="F:DNA-binding transcription factor activity"/>
    <property type="evidence" value="ECO:0007669"/>
    <property type="project" value="InterPro"/>
</dbReference>
<proteinExistence type="predicted"/>
<dbReference type="OrthoDB" id="3693136at2759"/>
<dbReference type="EMBL" id="KI964290">
    <property type="protein sequence ID" value="EUC39654.1"/>
    <property type="molecule type" value="Genomic_DNA"/>
</dbReference>
<sequence length="644" mass="71868">MSPPYAKLTRRRGACEACRQRKDQLVISYQRSETQCEYKIRPLRHRAQGTDIQSPGENTSTAGQLYVSSSDTMYNPLGLDSSTDNVISQATGILGYSLPTPASEGYFSQLVGDTWYSSQNLPLLEEMTPDISQAEPTELGEQIQSFQDQMQTHTLINDTLTLEWLASNSDQNLDYHIVTQRPDSLQTRLDSTIADCTLALLSQRISAETGVAKPFLNHRIHGITALFRYTDQMSHRKQAVLAKIKALLSSENHTCISNLLHNTHFSEEHQGLNLNTLPIKRLIQKAFQDIGSLSLFINEQDIMPIQERLFDPERPSIDVSDMSLLLTSLAWGALLDSEVALGTKSALLDALCLFERVGSENLPAVTLASVSTVASLGLHLESALHSSCVSDEQVIQSKRAMWMLYCIDKSYALRWNTFSLVDSASLPALEISNKTLQSDDSTVTSLRWLLVRLQYSRICSKILQLRIGADGEPSKDRLDIALALSAKLDEWYRLAETNQMMLLLDTSDASRLKLQVSYYYYEAQFQLASVYPRGPEPSLPLGPGQRIGSLRSSIKAIILSSSTLSLEDVFQNCNHLFMHILALCFLGLEILMVSDQESQRENQTLLSISVSLFARVSIELPHSSFFGAISNLANMLTDHHVYSE</sequence>
<dbReference type="GeneID" id="19119692"/>